<dbReference type="InterPro" id="IPR036237">
    <property type="entry name" value="Xyl_isomerase-like_sf"/>
</dbReference>
<dbReference type="GO" id="GO:0008081">
    <property type="term" value="F:phosphoric diester hydrolase activity"/>
    <property type="evidence" value="ECO:0007669"/>
    <property type="project" value="TreeGrafter"/>
</dbReference>
<evidence type="ECO:0000313" key="9">
    <source>
        <dbReference type="EMBL" id="RMB62382.1"/>
    </source>
</evidence>
<keyword evidence="7" id="KW-0234">DNA repair</keyword>
<dbReference type="GO" id="GO:0003677">
    <property type="term" value="F:DNA binding"/>
    <property type="evidence" value="ECO:0007669"/>
    <property type="project" value="InterPro"/>
</dbReference>
<evidence type="ECO:0000256" key="1">
    <source>
        <dbReference type="ARBA" id="ARBA00001947"/>
    </source>
</evidence>
<dbReference type="InterPro" id="IPR013022">
    <property type="entry name" value="Xyl_isomerase-like_TIM-brl"/>
</dbReference>
<evidence type="ECO:0000313" key="10">
    <source>
        <dbReference type="Proteomes" id="UP000275256"/>
    </source>
</evidence>
<keyword evidence="5 9" id="KW-0378">Hydrolase</keyword>
<dbReference type="InterPro" id="IPR001719">
    <property type="entry name" value="AP_endonuc_2"/>
</dbReference>
<protein>
    <submittedName>
        <fullName evidence="9">Deoxyribonuclease IV</fullName>
        <ecNumber evidence="9">3.1.21.2</ecNumber>
    </submittedName>
</protein>
<organism evidence="9 10">
    <name type="scientific">Tessaracoccus antarcticus</name>
    <dbReference type="NCBI Taxonomy" id="2479848"/>
    <lineage>
        <taxon>Bacteria</taxon>
        <taxon>Bacillati</taxon>
        <taxon>Actinomycetota</taxon>
        <taxon>Actinomycetes</taxon>
        <taxon>Propionibacteriales</taxon>
        <taxon>Propionibacteriaceae</taxon>
        <taxon>Tessaracoccus</taxon>
    </lineage>
</organism>
<dbReference type="InterPro" id="IPR018246">
    <property type="entry name" value="AP_endonuc_F2_Zn_BS"/>
</dbReference>
<dbReference type="AlphaFoldDB" id="A0A3M0GIE2"/>
<dbReference type="OrthoDB" id="9805666at2"/>
<evidence type="ECO:0000256" key="7">
    <source>
        <dbReference type="ARBA" id="ARBA00023204"/>
    </source>
</evidence>
<dbReference type="EMBL" id="REFW01000001">
    <property type="protein sequence ID" value="RMB62382.1"/>
    <property type="molecule type" value="Genomic_DNA"/>
</dbReference>
<dbReference type="GO" id="GO:0008270">
    <property type="term" value="F:zinc ion binding"/>
    <property type="evidence" value="ECO:0007669"/>
    <property type="project" value="InterPro"/>
</dbReference>
<dbReference type="SMART" id="SM00518">
    <property type="entry name" value="AP2Ec"/>
    <property type="match status" value="1"/>
</dbReference>
<evidence type="ECO:0000256" key="6">
    <source>
        <dbReference type="ARBA" id="ARBA00022833"/>
    </source>
</evidence>
<evidence type="ECO:0000256" key="5">
    <source>
        <dbReference type="ARBA" id="ARBA00022801"/>
    </source>
</evidence>
<dbReference type="PROSITE" id="PS00730">
    <property type="entry name" value="AP_NUCLEASE_F2_2"/>
    <property type="match status" value="1"/>
</dbReference>
<accession>A0A3M0GIE2</accession>
<keyword evidence="4" id="KW-0227">DNA damage</keyword>
<gene>
    <name evidence="9" type="ORF">EAX62_01315</name>
</gene>
<keyword evidence="10" id="KW-1185">Reference proteome</keyword>
<comment type="similarity">
    <text evidence="2">Belongs to the AP endonuclease 2 family.</text>
</comment>
<dbReference type="SUPFAM" id="SSF51658">
    <property type="entry name" value="Xylose isomerase-like"/>
    <property type="match status" value="1"/>
</dbReference>
<dbReference type="NCBIfam" id="NF002198">
    <property type="entry name" value="PRK01060.1-3"/>
    <property type="match status" value="1"/>
</dbReference>
<dbReference type="Gene3D" id="3.20.20.150">
    <property type="entry name" value="Divalent-metal-dependent TIM barrel enzymes"/>
    <property type="match status" value="1"/>
</dbReference>
<evidence type="ECO:0000256" key="2">
    <source>
        <dbReference type="ARBA" id="ARBA00005340"/>
    </source>
</evidence>
<dbReference type="GO" id="GO:0008833">
    <property type="term" value="F:deoxyribonuclease IV (phage-T4-induced) activity"/>
    <property type="evidence" value="ECO:0007669"/>
    <property type="project" value="UniProtKB-EC"/>
</dbReference>
<comment type="caution">
    <text evidence="9">The sequence shown here is derived from an EMBL/GenBank/DDBJ whole genome shotgun (WGS) entry which is preliminary data.</text>
</comment>
<dbReference type="PROSITE" id="PS00729">
    <property type="entry name" value="AP_NUCLEASE_F2_1"/>
    <property type="match status" value="1"/>
</dbReference>
<proteinExistence type="inferred from homology"/>
<keyword evidence="3" id="KW-0479">Metal-binding</keyword>
<dbReference type="EC" id="3.1.21.2" evidence="9"/>
<name>A0A3M0GIE2_9ACTN</name>
<dbReference type="Pfam" id="PF01261">
    <property type="entry name" value="AP_endonuc_2"/>
    <property type="match status" value="1"/>
</dbReference>
<dbReference type="PROSITE" id="PS51432">
    <property type="entry name" value="AP_NUCLEASE_F2_4"/>
    <property type="match status" value="1"/>
</dbReference>
<comment type="cofactor">
    <cofactor evidence="1">
        <name>Zn(2+)</name>
        <dbReference type="ChEBI" id="CHEBI:29105"/>
    </cofactor>
</comment>
<evidence type="ECO:0000256" key="3">
    <source>
        <dbReference type="ARBA" id="ARBA00022723"/>
    </source>
</evidence>
<feature type="domain" description="Xylose isomerase-like TIM barrel" evidence="8">
    <location>
        <begin position="16"/>
        <end position="260"/>
    </location>
</feature>
<dbReference type="PANTHER" id="PTHR21445:SF0">
    <property type="entry name" value="APURINIC-APYRIMIDINIC ENDONUCLEASE"/>
    <property type="match status" value="1"/>
</dbReference>
<dbReference type="PANTHER" id="PTHR21445">
    <property type="entry name" value="ENDONUCLEASE IV ENDODEOXYRIBONUCLEASE IV"/>
    <property type="match status" value="1"/>
</dbReference>
<reference evidence="9 10" key="1">
    <citation type="submission" date="2018-10" db="EMBL/GenBank/DDBJ databases">
        <title>Tessaracoccus antarcticuss sp. nov., isolated from sediment.</title>
        <authorList>
            <person name="Zhou L.Y."/>
            <person name="Du Z.J."/>
        </authorList>
    </citation>
    <scope>NUCLEOTIDE SEQUENCE [LARGE SCALE GENOMIC DNA]</scope>
    <source>
        <strain evidence="9 10">JDX10</strain>
    </source>
</reference>
<evidence type="ECO:0000259" key="8">
    <source>
        <dbReference type="Pfam" id="PF01261"/>
    </source>
</evidence>
<dbReference type="RefSeq" id="WP_121899879.1">
    <property type="nucleotide sequence ID" value="NZ_REFW01000001.1"/>
</dbReference>
<keyword evidence="6" id="KW-0862">Zinc</keyword>
<evidence type="ECO:0000256" key="4">
    <source>
        <dbReference type="ARBA" id="ARBA00022763"/>
    </source>
</evidence>
<dbReference type="Proteomes" id="UP000275256">
    <property type="component" value="Unassembled WGS sequence"/>
</dbReference>
<dbReference type="GO" id="GO:0003906">
    <property type="term" value="F:DNA-(apurinic or apyrimidinic site) endonuclease activity"/>
    <property type="evidence" value="ECO:0007669"/>
    <property type="project" value="TreeGrafter"/>
</dbReference>
<dbReference type="GO" id="GO:0006284">
    <property type="term" value="P:base-excision repair"/>
    <property type="evidence" value="ECO:0007669"/>
    <property type="project" value="TreeGrafter"/>
</dbReference>
<dbReference type="PROSITE" id="PS00731">
    <property type="entry name" value="AP_NUCLEASE_F2_3"/>
    <property type="match status" value="1"/>
</dbReference>
<sequence>MNSLHIGAHVDQIDPIAEAAARGADIVQFFLGEPQSWKKPATRYEGGAAALRAAAEEAGIGLYIHAPYIINVASPNNRIRIPSRKLLQQTVTEAAAVGARGVIVHGGHVTADDDPAVGYDNWRKAVDGLNLEVPILIENTAGGNNAMARHLEAIRGVWEAISTSDNLDSVGFCVDTCHAHAGGLDLATLVDDILGITGRIDLVHCNDSRDIAGSGADRHTGLGNGEINRDDIAAVVRGANAPVILETPGDGHVSEIAWLRGL</sequence>